<dbReference type="InterPro" id="IPR002123">
    <property type="entry name" value="Plipid/glycerol_acylTrfase"/>
</dbReference>
<keyword evidence="3" id="KW-1185">Reference proteome</keyword>
<dbReference type="PANTHER" id="PTHR30068:SF3">
    <property type="entry name" value="PHOSPHOLIPID_GLYCEROL ACYLTRANSFERASE DOMAIN-CONTAINING PROTEIN"/>
    <property type="match status" value="1"/>
</dbReference>
<dbReference type="RefSeq" id="WP_016503838.1">
    <property type="nucleotide sequence ID" value="NZ_AMSD01000002.1"/>
</dbReference>
<reference evidence="2 3" key="1">
    <citation type="journal article" date="2014" name="Environ. Microbiol.">
        <title>Genomic signatures of obligate host dependence in the luminous bacterial symbiont of a vertebrate.</title>
        <authorList>
            <person name="Hendry T.A."/>
            <person name="de Wet J.R."/>
            <person name="Dunlap P.V."/>
        </authorList>
    </citation>
    <scope>NUCLEOTIDE SEQUENCE [LARGE SCALE GENOMIC DNA]</scope>
    <source>
        <strain evidence="2 3">Akat1</strain>
    </source>
</reference>
<dbReference type="PANTHER" id="PTHR30068">
    <property type="entry name" value="URONATE ISOMERASE"/>
    <property type="match status" value="1"/>
</dbReference>
<evidence type="ECO:0000313" key="2">
    <source>
        <dbReference type="EMBL" id="EPE37205.1"/>
    </source>
</evidence>
<name>S3DHP5_9GAMM</name>
<dbReference type="eggNOG" id="COG0204">
    <property type="taxonomic scope" value="Bacteria"/>
</dbReference>
<dbReference type="STRING" id="28176.CF66_7082"/>
<dbReference type="Proteomes" id="UP000053688">
    <property type="component" value="Unassembled WGS sequence"/>
</dbReference>
<organism evidence="2 3">
    <name type="scientific">Candidatus Photodesmus katoptron Akat1</name>
    <dbReference type="NCBI Taxonomy" id="1236703"/>
    <lineage>
        <taxon>Bacteria</taxon>
        <taxon>Pseudomonadati</taxon>
        <taxon>Pseudomonadota</taxon>
        <taxon>Gammaproteobacteria</taxon>
        <taxon>Vibrionales</taxon>
        <taxon>Vibrionaceae</taxon>
        <taxon>Candidatus Photodesmus</taxon>
    </lineage>
</organism>
<dbReference type="GO" id="GO:0016746">
    <property type="term" value="F:acyltransferase activity"/>
    <property type="evidence" value="ECO:0007669"/>
    <property type="project" value="UniProtKB-KW"/>
</dbReference>
<sequence length="381" mass="44013">MSFDTSRYAEIRPYNDKEIPSAIARLINDREFINAILRYRFKNYSLWLKNLMAPFMRMYLKIKWAKLTSVEAVQLEVKKHLSRTLKSTTDGVTFSGLDKLVQHKAYLFISNHRDITMDPALINYALHQFNHKTARIAIGDNLLKKSCATELMKLNKSFIVKRSAKGPREIMKVLSTLSSYIKHSLDTENSIWIAQKEGRAKDGNDFTDPAILKMFYIEGRKRKISFPEYIKSLRIIPVAISYENDPCDVAKACELYERSSKGSYKKGEFEDIESIVQGILGDKGKVHIAFGDIIDQVFKTPDQLAIEIDRQIYKNYKLFPINMLAAGRSCGKFEKDVYLKLQKKLESLPIGAHQYLLDSYANPVRNQKKQFNLGKVQFFIY</sequence>
<protein>
    <submittedName>
        <fullName evidence="2">Acyltransferase protein</fullName>
    </submittedName>
</protein>
<proteinExistence type="predicted"/>
<dbReference type="SUPFAM" id="SSF69593">
    <property type="entry name" value="Glycerol-3-phosphate (1)-acyltransferase"/>
    <property type="match status" value="1"/>
</dbReference>
<evidence type="ECO:0000313" key="3">
    <source>
        <dbReference type="Proteomes" id="UP000053688"/>
    </source>
</evidence>
<dbReference type="EMBL" id="AMSD01000002">
    <property type="protein sequence ID" value="EPE37205.1"/>
    <property type="molecule type" value="Genomic_DNA"/>
</dbReference>
<dbReference type="PATRIC" id="fig|1236703.3.peg.508"/>
<dbReference type="Pfam" id="PF01553">
    <property type="entry name" value="Acyltransferase"/>
    <property type="match status" value="1"/>
</dbReference>
<keyword evidence="2" id="KW-0012">Acyltransferase</keyword>
<dbReference type="GO" id="GO:0042840">
    <property type="term" value="P:D-glucuronate catabolic process"/>
    <property type="evidence" value="ECO:0007669"/>
    <property type="project" value="TreeGrafter"/>
</dbReference>
<feature type="domain" description="Phospholipid/glycerol acyltransferase" evidence="1">
    <location>
        <begin position="92"/>
        <end position="194"/>
    </location>
</feature>
<dbReference type="GO" id="GO:0019698">
    <property type="term" value="P:D-galacturonate catabolic process"/>
    <property type="evidence" value="ECO:0007669"/>
    <property type="project" value="TreeGrafter"/>
</dbReference>
<comment type="caution">
    <text evidence="2">The sequence shown here is derived from an EMBL/GenBank/DDBJ whole genome shotgun (WGS) entry which is preliminary data.</text>
</comment>
<evidence type="ECO:0000259" key="1">
    <source>
        <dbReference type="Pfam" id="PF01553"/>
    </source>
</evidence>
<keyword evidence="2" id="KW-0808">Transferase</keyword>
<dbReference type="AlphaFoldDB" id="S3DHP5"/>
<accession>S3DHP5</accession>
<gene>
    <name evidence="2" type="ORF">O1U_0503</name>
</gene>